<sequence length="453" mass="47791">MTFTRHGRGPAMSNWAAGWYQDPDNQGQIRYWDGNGWTEHRQATPDGFGVGAPGPDSTGTGTRQDSVGSTSEVDEATRVRPNADRSPETESISTDSTSYGSSAGAAGAAGYGASAYGQQGYDQQQQGYGQQQQGYDQSSAYGQQAGYGQQGYDQSNAYGQQQQPGYGQQAGGYGQQPSYAAGQPASKSKLPLIAGLGVLGLVLLLALGFLGFKVLGSGGDDPTTAQPSTSSQPTDPTTSTTTDDPTTSTTTSDPTTSTTTDGPTQKAGAKVTKWNTTYTGKGAEELRVPAGDGPGLVEYTYDGQKYDSLTIKGLDYNGKNSEYILSSTDSNKGTVAYNLTGYNTSTTQIEMDTKGSWSVKFMKIGEAPTFGSSEKGDGAKVFKWDGKKSDIGVKYTQPKDSFMGDIKIQAVGAADYPDRLVSEYDNYEGTSTVQDGTKYLVVSASGDWTITKK</sequence>
<feature type="compositionally biased region" description="Polar residues" evidence="1">
    <location>
        <begin position="57"/>
        <end position="71"/>
    </location>
</feature>
<dbReference type="EMBL" id="CP036164">
    <property type="protein sequence ID" value="QBF46375.1"/>
    <property type="molecule type" value="Genomic_DNA"/>
</dbReference>
<feature type="compositionally biased region" description="Basic and acidic residues" evidence="1">
    <location>
        <begin position="75"/>
        <end position="88"/>
    </location>
</feature>
<evidence type="ECO:0000256" key="1">
    <source>
        <dbReference type="SAM" id="MobiDB-lite"/>
    </source>
</evidence>
<dbReference type="OrthoDB" id="5244233at2"/>
<evidence type="ECO:0000259" key="3">
    <source>
        <dbReference type="Pfam" id="PF10708"/>
    </source>
</evidence>
<keyword evidence="2" id="KW-0472">Membrane</keyword>
<name>A0A4P6MWX2_9MICO</name>
<organism evidence="4 5">
    <name type="scientific">Janibacter limosus</name>
    <dbReference type="NCBI Taxonomy" id="53458"/>
    <lineage>
        <taxon>Bacteria</taxon>
        <taxon>Bacillati</taxon>
        <taxon>Actinomycetota</taxon>
        <taxon>Actinomycetes</taxon>
        <taxon>Micrococcales</taxon>
        <taxon>Intrasporangiaceae</taxon>
        <taxon>Janibacter</taxon>
    </lineage>
</organism>
<keyword evidence="2" id="KW-0812">Transmembrane</keyword>
<feature type="region of interest" description="Disordered" evidence="1">
    <location>
        <begin position="220"/>
        <end position="273"/>
    </location>
</feature>
<feature type="compositionally biased region" description="Low complexity" evidence="1">
    <location>
        <begin position="122"/>
        <end position="167"/>
    </location>
</feature>
<gene>
    <name evidence="4" type="ORF">EXU32_08995</name>
</gene>
<dbReference type="Proteomes" id="UP000290408">
    <property type="component" value="Chromosome"/>
</dbReference>
<dbReference type="Pfam" id="PF10708">
    <property type="entry name" value="DUF2510"/>
    <property type="match status" value="1"/>
</dbReference>
<keyword evidence="5" id="KW-1185">Reference proteome</keyword>
<dbReference type="InterPro" id="IPR018929">
    <property type="entry name" value="DUF2510"/>
</dbReference>
<dbReference type="KEGG" id="jli:EXU32_08995"/>
<feature type="region of interest" description="Disordered" evidence="1">
    <location>
        <begin position="122"/>
        <end position="184"/>
    </location>
</feature>
<accession>A0A4P6MWX2</accession>
<protein>
    <submittedName>
        <fullName evidence="4">DUF2510 domain-containing protein</fullName>
    </submittedName>
</protein>
<feature type="region of interest" description="Disordered" evidence="1">
    <location>
        <begin position="1"/>
        <end position="104"/>
    </location>
</feature>
<feature type="compositionally biased region" description="Low complexity" evidence="1">
    <location>
        <begin position="220"/>
        <end position="265"/>
    </location>
</feature>
<reference evidence="4 5" key="1">
    <citation type="submission" date="2019-02" db="EMBL/GenBank/DDBJ databases">
        <title>Genomic data mining of an Antarctic deep-sea actinobacterium, Janibacterlimosus P3-3-X1.</title>
        <authorList>
            <person name="Liao L."/>
            <person name="Chen B."/>
        </authorList>
    </citation>
    <scope>NUCLEOTIDE SEQUENCE [LARGE SCALE GENOMIC DNA]</scope>
    <source>
        <strain evidence="4 5">P3-3-X1</strain>
    </source>
</reference>
<proteinExistence type="predicted"/>
<evidence type="ECO:0000256" key="2">
    <source>
        <dbReference type="SAM" id="Phobius"/>
    </source>
</evidence>
<evidence type="ECO:0000313" key="4">
    <source>
        <dbReference type="EMBL" id="QBF46375.1"/>
    </source>
</evidence>
<evidence type="ECO:0000313" key="5">
    <source>
        <dbReference type="Proteomes" id="UP000290408"/>
    </source>
</evidence>
<keyword evidence="2" id="KW-1133">Transmembrane helix</keyword>
<feature type="transmembrane region" description="Helical" evidence="2">
    <location>
        <begin position="192"/>
        <end position="212"/>
    </location>
</feature>
<dbReference type="AlphaFoldDB" id="A0A4P6MWX2"/>
<feature type="domain" description="DUF2510" evidence="3">
    <location>
        <begin position="17"/>
        <end position="45"/>
    </location>
</feature>